<accession>A0AAE0YPZ2</accession>
<keyword evidence="2" id="KW-1185">Reference proteome</keyword>
<dbReference type="AlphaFoldDB" id="A0AAE0YPZ2"/>
<reference evidence="1" key="1">
    <citation type="journal article" date="2023" name="G3 (Bethesda)">
        <title>A reference genome for the long-term kleptoplast-retaining sea slug Elysia crispata morphotype clarki.</title>
        <authorList>
            <person name="Eastman K.E."/>
            <person name="Pendleton A.L."/>
            <person name="Shaikh M.A."/>
            <person name="Suttiyut T."/>
            <person name="Ogas R."/>
            <person name="Tomko P."/>
            <person name="Gavelis G."/>
            <person name="Widhalm J.R."/>
            <person name="Wisecaver J.H."/>
        </authorList>
    </citation>
    <scope>NUCLEOTIDE SEQUENCE</scope>
    <source>
        <strain evidence="1">ECLA1</strain>
    </source>
</reference>
<sequence>MDPWGTSDRIFRIIIRGELRMEKMRIWPSLRWMRNEKNKSSAIFRIPESQMIIASFIVIKDVRGYKKVSRNNTERWRKRFSWNWLASVDDA</sequence>
<name>A0AAE0YPZ2_9GAST</name>
<protein>
    <submittedName>
        <fullName evidence="1">Uncharacterized protein</fullName>
    </submittedName>
</protein>
<dbReference type="Proteomes" id="UP001283361">
    <property type="component" value="Unassembled WGS sequence"/>
</dbReference>
<organism evidence="1 2">
    <name type="scientific">Elysia crispata</name>
    <name type="common">lettuce slug</name>
    <dbReference type="NCBI Taxonomy" id="231223"/>
    <lineage>
        <taxon>Eukaryota</taxon>
        <taxon>Metazoa</taxon>
        <taxon>Spiralia</taxon>
        <taxon>Lophotrochozoa</taxon>
        <taxon>Mollusca</taxon>
        <taxon>Gastropoda</taxon>
        <taxon>Heterobranchia</taxon>
        <taxon>Euthyneura</taxon>
        <taxon>Panpulmonata</taxon>
        <taxon>Sacoglossa</taxon>
        <taxon>Placobranchoidea</taxon>
        <taxon>Plakobranchidae</taxon>
        <taxon>Elysia</taxon>
    </lineage>
</organism>
<comment type="caution">
    <text evidence="1">The sequence shown here is derived from an EMBL/GenBank/DDBJ whole genome shotgun (WGS) entry which is preliminary data.</text>
</comment>
<proteinExistence type="predicted"/>
<dbReference type="EMBL" id="JAWDGP010005780">
    <property type="protein sequence ID" value="KAK3752168.1"/>
    <property type="molecule type" value="Genomic_DNA"/>
</dbReference>
<evidence type="ECO:0000313" key="1">
    <source>
        <dbReference type="EMBL" id="KAK3752168.1"/>
    </source>
</evidence>
<gene>
    <name evidence="1" type="ORF">RRG08_059730</name>
</gene>
<evidence type="ECO:0000313" key="2">
    <source>
        <dbReference type="Proteomes" id="UP001283361"/>
    </source>
</evidence>